<evidence type="ECO:0000313" key="3">
    <source>
        <dbReference type="Proteomes" id="UP000504608"/>
    </source>
</evidence>
<gene>
    <name evidence="4 5" type="primary">LOC111487671</name>
</gene>
<dbReference type="SMART" id="SM01054">
    <property type="entry name" value="CaM_binding"/>
    <property type="match status" value="1"/>
</dbReference>
<protein>
    <submittedName>
        <fullName evidence="4 5">Uncharacterized protein LOC111487671 isoform X1</fullName>
    </submittedName>
</protein>
<dbReference type="GeneID" id="111487671"/>
<feature type="region of interest" description="Disordered" evidence="1">
    <location>
        <begin position="1"/>
        <end position="32"/>
    </location>
</feature>
<accession>A0A6J1JPA7</accession>
<evidence type="ECO:0000259" key="2">
    <source>
        <dbReference type="SMART" id="SM01054"/>
    </source>
</evidence>
<dbReference type="PANTHER" id="PTHR33349:SF1">
    <property type="entry name" value="EMB|CAB62594.1"/>
    <property type="match status" value="1"/>
</dbReference>
<feature type="domain" description="Calmodulin-binding" evidence="2">
    <location>
        <begin position="568"/>
        <end position="680"/>
    </location>
</feature>
<feature type="compositionally biased region" description="Acidic residues" evidence="1">
    <location>
        <begin position="516"/>
        <end position="528"/>
    </location>
</feature>
<sequence length="690" mass="76509">MADQQGDVQMTTTAGTSSRRSSTGWISSSNSGEKFVPHYRRISTGSCHDICKYGKNHTFETKSRQPVAMTRKSLDGGRSVDDVVLRERKKTGGGSVDSVVIPERKKTIMTERSKHMTRKSLDSGSSVDSMVLPERKKTTSTRMSKNVARISLDGGSSVDGVVLLERKKTASPRMSKNVARSSIDGVVLLERKKTISTRMSKNVGRISLDSGSSVNRTILPERKKTASTRTKAELSSTSRMSGANVTTLTKPSPVQREVSNGRKKKLLSSPKLREVLNERKNKLLAEPKALAKSRSHTANMLKNSKPETSTATRNPEDSAVLAKTKERKLPEKSENFVKLKSIKVNPLRSAVSTDGSRRTNGSKMVKNFGTSKVAAKKVVATSTGSFSSNSIYGNANLTARKHVSLKGGLHKTHNKNKLSDHERVQSEEVNKKTFRSEEVRGETFQSEEVQGETFQSVEVQEKTLYVIKVENEEMPHQSDGQNETFDNMEPLPSSRLNSLSPPSAQYILANVKDQDVSEYTESETENDSFSESNEYGSMETDNASSEEGGQNARYQNPRILHNKEEDPQSTKLSFRRGKIIDIPAKSNSPRRLKFRRGRLLGESQRDADGLRKNFKMGTEVDGDTATAQEIVVLRHQDVQQRRKDAQGLFNNVIEETASKLVETRKSKVKALVGAFETVISLQDGRLSPEY</sequence>
<dbReference type="Proteomes" id="UP000504608">
    <property type="component" value="Unplaced"/>
</dbReference>
<dbReference type="AlphaFoldDB" id="A0A6J1JPA7"/>
<dbReference type="KEGG" id="cmax:111487671"/>
<evidence type="ECO:0000256" key="1">
    <source>
        <dbReference type="SAM" id="MobiDB-lite"/>
    </source>
</evidence>
<dbReference type="OrthoDB" id="766386at2759"/>
<dbReference type="GO" id="GO:0005516">
    <property type="term" value="F:calmodulin binding"/>
    <property type="evidence" value="ECO:0007669"/>
    <property type="project" value="InterPro"/>
</dbReference>
<feature type="compositionally biased region" description="Polar residues" evidence="1">
    <location>
        <begin position="227"/>
        <end position="252"/>
    </location>
</feature>
<feature type="region of interest" description="Disordered" evidence="1">
    <location>
        <begin position="471"/>
        <end position="572"/>
    </location>
</feature>
<name>A0A6J1JPA7_CUCMA</name>
<feature type="compositionally biased region" description="Polar residues" evidence="1">
    <location>
        <begin position="529"/>
        <end position="554"/>
    </location>
</feature>
<feature type="region of interest" description="Disordered" evidence="1">
    <location>
        <begin position="221"/>
        <end position="327"/>
    </location>
</feature>
<feature type="compositionally biased region" description="Polar residues" evidence="1">
    <location>
        <begin position="1"/>
        <end position="10"/>
    </location>
</feature>
<feature type="compositionally biased region" description="Polar residues" evidence="1">
    <location>
        <begin position="296"/>
        <end position="313"/>
    </location>
</feature>
<evidence type="ECO:0000313" key="5">
    <source>
        <dbReference type="RefSeq" id="XP_022990926.1"/>
    </source>
</evidence>
<dbReference type="PANTHER" id="PTHR33349">
    <property type="entry name" value="EMB|CAB62594.1"/>
    <property type="match status" value="1"/>
</dbReference>
<feature type="compositionally biased region" description="Low complexity" evidence="1">
    <location>
        <begin position="490"/>
        <end position="503"/>
    </location>
</feature>
<feature type="compositionally biased region" description="Low complexity" evidence="1">
    <location>
        <begin position="11"/>
        <end position="32"/>
    </location>
</feature>
<feature type="compositionally biased region" description="Basic and acidic residues" evidence="1">
    <location>
        <begin position="271"/>
        <end position="285"/>
    </location>
</feature>
<dbReference type="Pfam" id="PF07839">
    <property type="entry name" value="CaM_binding"/>
    <property type="match status" value="1"/>
</dbReference>
<dbReference type="InterPro" id="IPR012417">
    <property type="entry name" value="CaM-bd_dom_pln"/>
</dbReference>
<dbReference type="RefSeq" id="XP_022990926.1">
    <property type="nucleotide sequence ID" value="XM_023135158.1"/>
</dbReference>
<organism evidence="3 5">
    <name type="scientific">Cucurbita maxima</name>
    <name type="common">Pumpkin</name>
    <name type="synonym">Winter squash</name>
    <dbReference type="NCBI Taxonomy" id="3661"/>
    <lineage>
        <taxon>Eukaryota</taxon>
        <taxon>Viridiplantae</taxon>
        <taxon>Streptophyta</taxon>
        <taxon>Embryophyta</taxon>
        <taxon>Tracheophyta</taxon>
        <taxon>Spermatophyta</taxon>
        <taxon>Magnoliopsida</taxon>
        <taxon>eudicotyledons</taxon>
        <taxon>Gunneridae</taxon>
        <taxon>Pentapetalae</taxon>
        <taxon>rosids</taxon>
        <taxon>fabids</taxon>
        <taxon>Cucurbitales</taxon>
        <taxon>Cucurbitaceae</taxon>
        <taxon>Cucurbiteae</taxon>
        <taxon>Cucurbita</taxon>
    </lineage>
</organism>
<proteinExistence type="predicted"/>
<keyword evidence="3" id="KW-1185">Reference proteome</keyword>
<dbReference type="RefSeq" id="XP_022990925.1">
    <property type="nucleotide sequence ID" value="XM_023135157.1"/>
</dbReference>
<reference evidence="4 5" key="1">
    <citation type="submission" date="2025-04" db="UniProtKB">
        <authorList>
            <consortium name="RefSeq"/>
        </authorList>
    </citation>
    <scope>IDENTIFICATION</scope>
    <source>
        <tissue evidence="4 5">Young leaves</tissue>
    </source>
</reference>
<evidence type="ECO:0000313" key="4">
    <source>
        <dbReference type="RefSeq" id="XP_022990925.1"/>
    </source>
</evidence>